<dbReference type="EMBL" id="JACIJD010000034">
    <property type="protein sequence ID" value="MBB5696226.1"/>
    <property type="molecule type" value="Genomic_DNA"/>
</dbReference>
<accession>A0A840Y7V3</accession>
<reference evidence="2 3" key="1">
    <citation type="submission" date="2020-08" db="EMBL/GenBank/DDBJ databases">
        <title>Genomic Encyclopedia of Type Strains, Phase IV (KMG-IV): sequencing the most valuable type-strain genomes for metagenomic binning, comparative biology and taxonomic classification.</title>
        <authorList>
            <person name="Goeker M."/>
        </authorList>
    </citation>
    <scope>NUCLEOTIDE SEQUENCE [LARGE SCALE GENOMIC DNA]</scope>
    <source>
        <strain evidence="2 3">DSM 25622</strain>
    </source>
</reference>
<evidence type="ECO:0000313" key="3">
    <source>
        <dbReference type="Proteomes" id="UP000580654"/>
    </source>
</evidence>
<feature type="region of interest" description="Disordered" evidence="1">
    <location>
        <begin position="1"/>
        <end position="21"/>
    </location>
</feature>
<gene>
    <name evidence="2" type="ORF">FHS87_004296</name>
</gene>
<keyword evidence="3" id="KW-1185">Reference proteome</keyword>
<evidence type="ECO:0000256" key="1">
    <source>
        <dbReference type="SAM" id="MobiDB-lite"/>
    </source>
</evidence>
<protein>
    <submittedName>
        <fullName evidence="2">Uncharacterized protein</fullName>
    </submittedName>
</protein>
<sequence>MRASGLRRLQNGKRGSCTTEVEETPAVEGNMLAVTGAGPEMVAQFVVASTEPRGRIELLEAAHTSDPPFDAPVVLFQAVVLVDTGPVLRAQLMPPEGSGAALLELSRPECGTVVRTQSRRM</sequence>
<organism evidence="2 3">
    <name type="scientific">Muricoccus pecuniae</name>
    <dbReference type="NCBI Taxonomy" id="693023"/>
    <lineage>
        <taxon>Bacteria</taxon>
        <taxon>Pseudomonadati</taxon>
        <taxon>Pseudomonadota</taxon>
        <taxon>Alphaproteobacteria</taxon>
        <taxon>Acetobacterales</taxon>
        <taxon>Roseomonadaceae</taxon>
        <taxon>Muricoccus</taxon>
    </lineage>
</organism>
<name>A0A840Y7V3_9PROT</name>
<dbReference type="Proteomes" id="UP000580654">
    <property type="component" value="Unassembled WGS sequence"/>
</dbReference>
<comment type="caution">
    <text evidence="2">The sequence shown here is derived from an EMBL/GenBank/DDBJ whole genome shotgun (WGS) entry which is preliminary data.</text>
</comment>
<evidence type="ECO:0000313" key="2">
    <source>
        <dbReference type="EMBL" id="MBB5696226.1"/>
    </source>
</evidence>
<proteinExistence type="predicted"/>
<dbReference type="AlphaFoldDB" id="A0A840Y7V3"/>